<accession>A0A934X6B0</accession>
<dbReference type="EMBL" id="JADIXZ010000004">
    <property type="protein sequence ID" value="MBK6301140.1"/>
    <property type="molecule type" value="Genomic_DNA"/>
</dbReference>
<dbReference type="SUPFAM" id="SSF53795">
    <property type="entry name" value="PEP carboxykinase-like"/>
    <property type="match status" value="1"/>
</dbReference>
<proteinExistence type="predicted"/>
<organism evidence="2 5">
    <name type="scientific">Candidatus Phosphoribacter hodrii</name>
    <dbReference type="NCBI Taxonomy" id="2953743"/>
    <lineage>
        <taxon>Bacteria</taxon>
        <taxon>Bacillati</taxon>
        <taxon>Actinomycetota</taxon>
        <taxon>Actinomycetes</taxon>
        <taxon>Micrococcales</taxon>
        <taxon>Dermatophilaceae</taxon>
        <taxon>Candidatus Phosphoribacter</taxon>
    </lineage>
</organism>
<feature type="compositionally biased region" description="Basic and acidic residues" evidence="1">
    <location>
        <begin position="40"/>
        <end position="57"/>
    </location>
</feature>
<sequence>MPIPLSGRAHLRFGLFGQTLRLACEPGDLPMLREQWRRLLAPERDEPADREVDEPREGGTTGYPYAVQMRVTLAAIAVGTGRLFMWHAAGLSDPQGRVLGLVAASGTGKTTAAVYLATHGWGYVTDETLACDLDGRVRPYPKPLAFRRPPGDDGALEHKASVGPDELGLGHPGDELTLHRMVLLDRRQGWSEAPTLTRVPLPEAVRALVGQSSGFVALDAPLQRLCTVLDQVGGGWRLTYAEIVDAAPALRYLMASPTAPDRTGGQAWRAESPDQPDWRGPVDPQGEIVWRAPYADAVACGNDLTEILVLVGSVPAHVRGIGTDIWRAAGDGVAEADLVGLVEAAHGPHPEAAAMVRAAVDALVQASVLVRGHRRGERR</sequence>
<evidence type="ECO:0000256" key="1">
    <source>
        <dbReference type="SAM" id="MobiDB-lite"/>
    </source>
</evidence>
<protein>
    <submittedName>
        <fullName evidence="2">Uncharacterized protein</fullName>
    </submittedName>
</protein>
<gene>
    <name evidence="2" type="ORF">IPF40_08830</name>
    <name evidence="3" type="ORF">IPI13_01410</name>
    <name evidence="4" type="ORF">IPP00_14060</name>
</gene>
<reference evidence="5 6" key="1">
    <citation type="submission" date="2020-10" db="EMBL/GenBank/DDBJ databases">
        <title>Connecting structure to function with the recovery of over 1000 high-quality activated sludge metagenome-assembled genomes encoding full-length rRNA genes using long-read sequencing.</title>
        <authorList>
            <person name="Singleton C.M."/>
            <person name="Petriglieri F."/>
            <person name="Kristensen J.M."/>
            <person name="Kirkegaard R.H."/>
            <person name="Michaelsen T.Y."/>
            <person name="Andersen M.H."/>
            <person name="Karst S.M."/>
            <person name="Dueholm M.S."/>
            <person name="Nielsen P.H."/>
            <person name="Albertsen M."/>
        </authorList>
    </citation>
    <scope>NUCLEOTIDE SEQUENCE [LARGE SCALE GENOMIC DNA]</scope>
    <source>
        <strain evidence="2">AalE_18-Q3-R2-46_BAT3C.188</strain>
        <strain evidence="3">Ega_18-Q3-R5-49_MAXAC.001</strain>
        <strain evidence="4">Ribe_18-Q3-R11-54_MAXAC.001</strain>
    </source>
</reference>
<feature type="region of interest" description="Disordered" evidence="1">
    <location>
        <begin position="261"/>
        <end position="280"/>
    </location>
</feature>
<dbReference type="Proteomes" id="UP000718281">
    <property type="component" value="Unassembled WGS sequence"/>
</dbReference>
<dbReference type="AlphaFoldDB" id="A0A934X6B0"/>
<feature type="region of interest" description="Disordered" evidence="1">
    <location>
        <begin position="40"/>
        <end position="61"/>
    </location>
</feature>
<dbReference type="Proteomes" id="UP000726105">
    <property type="component" value="Unassembled WGS sequence"/>
</dbReference>
<evidence type="ECO:0000313" key="6">
    <source>
        <dbReference type="Proteomes" id="UP000726105"/>
    </source>
</evidence>
<comment type="caution">
    <text evidence="2">The sequence shown here is derived from an EMBL/GenBank/DDBJ whole genome shotgun (WGS) entry which is preliminary data.</text>
</comment>
<evidence type="ECO:0000313" key="2">
    <source>
        <dbReference type="EMBL" id="MBK6301140.1"/>
    </source>
</evidence>
<evidence type="ECO:0000313" key="5">
    <source>
        <dbReference type="Proteomes" id="UP000718281"/>
    </source>
</evidence>
<dbReference type="EMBL" id="JADKGK010000024">
    <property type="protein sequence ID" value="MBL0005042.1"/>
    <property type="molecule type" value="Genomic_DNA"/>
</dbReference>
<evidence type="ECO:0000313" key="4">
    <source>
        <dbReference type="EMBL" id="MBL0005042.1"/>
    </source>
</evidence>
<dbReference type="Proteomes" id="UP000886632">
    <property type="component" value="Unassembled WGS sequence"/>
</dbReference>
<dbReference type="EMBL" id="JADJIB010000001">
    <property type="protein sequence ID" value="MBK7271868.1"/>
    <property type="molecule type" value="Genomic_DNA"/>
</dbReference>
<evidence type="ECO:0000313" key="3">
    <source>
        <dbReference type="EMBL" id="MBK7271868.1"/>
    </source>
</evidence>
<name>A0A934X6B0_9MICO</name>